<comment type="caution">
    <text evidence="3">The sequence shown here is derived from an EMBL/GenBank/DDBJ whole genome shotgun (WGS) entry which is preliminary data.</text>
</comment>
<evidence type="ECO:0008006" key="5">
    <source>
        <dbReference type="Google" id="ProtNLM"/>
    </source>
</evidence>
<protein>
    <recommendedName>
        <fullName evidence="5">Secreted protein</fullName>
    </recommendedName>
</protein>
<reference evidence="3 4" key="1">
    <citation type="submission" date="2024-12" db="EMBL/GenBank/DDBJ databases">
        <title>Forecasting of Potato common scab and diversities of Pathogenic streptomyces spp. in china.</title>
        <authorList>
            <person name="Handique U."/>
            <person name="Wu J."/>
        </authorList>
    </citation>
    <scope>NUCLEOTIDE SEQUENCE [LARGE SCALE GENOMIC DNA]</scope>
    <source>
        <strain evidence="3 4">ZRIMU1530</strain>
    </source>
</reference>
<sequence>MPGSLRVRLAVTIGALACTLVACGAEESDPGSPPTGVSGTGSEASSNTGTDPTPSSGTGSGSTASCDPSTSTTPESASTPTDAAPGDSQTHTQDPADNCVIDSGVPSMPVDP</sequence>
<keyword evidence="2" id="KW-0732">Signal</keyword>
<accession>A0ABW9HUJ1</accession>
<dbReference type="RefSeq" id="WP_112471777.1">
    <property type="nucleotide sequence ID" value="NZ_JBJVNI010000012.1"/>
</dbReference>
<feature type="chain" id="PRO_5046245703" description="Secreted protein" evidence="2">
    <location>
        <begin position="25"/>
        <end position="112"/>
    </location>
</feature>
<feature type="region of interest" description="Disordered" evidence="1">
    <location>
        <begin position="25"/>
        <end position="112"/>
    </location>
</feature>
<dbReference type="Proteomes" id="UP001631957">
    <property type="component" value="Unassembled WGS sequence"/>
</dbReference>
<keyword evidence="4" id="KW-1185">Reference proteome</keyword>
<evidence type="ECO:0000313" key="4">
    <source>
        <dbReference type="Proteomes" id="UP001631957"/>
    </source>
</evidence>
<organism evidence="3 4">
    <name type="scientific">Streptomyces niveiscabiei</name>
    <dbReference type="NCBI Taxonomy" id="164115"/>
    <lineage>
        <taxon>Bacteria</taxon>
        <taxon>Bacillati</taxon>
        <taxon>Actinomycetota</taxon>
        <taxon>Actinomycetes</taxon>
        <taxon>Kitasatosporales</taxon>
        <taxon>Streptomycetaceae</taxon>
        <taxon>Streptomyces</taxon>
    </lineage>
</organism>
<evidence type="ECO:0000256" key="2">
    <source>
        <dbReference type="SAM" id="SignalP"/>
    </source>
</evidence>
<gene>
    <name evidence="3" type="ORF">ACKI18_23960</name>
</gene>
<dbReference type="PROSITE" id="PS51257">
    <property type="entry name" value="PROKAR_LIPOPROTEIN"/>
    <property type="match status" value="1"/>
</dbReference>
<evidence type="ECO:0000256" key="1">
    <source>
        <dbReference type="SAM" id="MobiDB-lite"/>
    </source>
</evidence>
<evidence type="ECO:0000313" key="3">
    <source>
        <dbReference type="EMBL" id="MFM9611758.1"/>
    </source>
</evidence>
<name>A0ABW9HUJ1_9ACTN</name>
<dbReference type="EMBL" id="JBJVNI010000012">
    <property type="protein sequence ID" value="MFM9611758.1"/>
    <property type="molecule type" value="Genomic_DNA"/>
</dbReference>
<feature type="compositionally biased region" description="Low complexity" evidence="1">
    <location>
        <begin position="34"/>
        <end position="85"/>
    </location>
</feature>
<feature type="signal peptide" evidence="2">
    <location>
        <begin position="1"/>
        <end position="24"/>
    </location>
</feature>
<proteinExistence type="predicted"/>